<protein>
    <recommendedName>
        <fullName evidence="4">DUF4906 domain-containing protein</fullName>
    </recommendedName>
</protein>
<dbReference type="PROSITE" id="PS51257">
    <property type="entry name" value="PROKAR_LIPOPROTEIN"/>
    <property type="match status" value="1"/>
</dbReference>
<reference evidence="2" key="1">
    <citation type="submission" date="2023-01" db="EMBL/GenBank/DDBJ databases">
        <title>Exploring GABA producing Bacteroides strains toward improving mental health.</title>
        <authorList>
            <person name="Yousuf B."/>
            <person name="Bouhlel N.E."/>
            <person name="Mottawea W."/>
            <person name="Hammami R."/>
        </authorList>
    </citation>
    <scope>NUCLEOTIDE SEQUENCE</scope>
    <source>
        <strain evidence="2">UO.H1047</strain>
    </source>
</reference>
<feature type="signal peptide" evidence="1">
    <location>
        <begin position="1"/>
        <end position="19"/>
    </location>
</feature>
<evidence type="ECO:0000313" key="3">
    <source>
        <dbReference type="Proteomes" id="UP001213646"/>
    </source>
</evidence>
<evidence type="ECO:0008006" key="4">
    <source>
        <dbReference type="Google" id="ProtNLM"/>
    </source>
</evidence>
<evidence type="ECO:0000256" key="1">
    <source>
        <dbReference type="SAM" id="SignalP"/>
    </source>
</evidence>
<organism evidence="2 3">
    <name type="scientific">Parabacteroides johnsonii</name>
    <dbReference type="NCBI Taxonomy" id="387661"/>
    <lineage>
        <taxon>Bacteria</taxon>
        <taxon>Pseudomonadati</taxon>
        <taxon>Bacteroidota</taxon>
        <taxon>Bacteroidia</taxon>
        <taxon>Bacteroidales</taxon>
        <taxon>Tannerellaceae</taxon>
        <taxon>Parabacteroides</taxon>
    </lineage>
</organism>
<evidence type="ECO:0000313" key="2">
    <source>
        <dbReference type="EMBL" id="MDC7149713.1"/>
    </source>
</evidence>
<proteinExistence type="predicted"/>
<dbReference type="EMBL" id="JAQPYX010000079">
    <property type="protein sequence ID" value="MDC7149713.1"/>
    <property type="molecule type" value="Genomic_DNA"/>
</dbReference>
<comment type="caution">
    <text evidence="2">The sequence shown here is derived from an EMBL/GenBank/DDBJ whole genome shotgun (WGS) entry which is preliminary data.</text>
</comment>
<keyword evidence="1" id="KW-0732">Signal</keyword>
<sequence>MKQVIYIFSVMLLALFSCTDDILNSDQEKVIEGNKVQLNFQVNDIPDFKEITTKAADENTVETISLMTFDEGGSFLGRVEAKVTQESGTTSGTGSALVPVETSTIHFIANYKWTDGAYVTPNGETESSLMSSLTSGTDNFYVAWGSASNVDLSQTLSVGMLRNYAKVTVEAAEGSGFVVEGFALSQYADKGTVIAQEGTLNVANGYALVDHNATDCGNTNPKYLYEYENTYDRQTSVIVKRKDFNQYYKIQLLDPEGTPYPIERNFVYKVIINKIEEGAEGSSSFEEALKATPTNNIYVEVIKEATTVSDKVGNKLVVDPVYHLFVKDGTLTFKANYYPNGGSATNNALISVKLIHNGHQTTSILPDITEETTLPVGTGGVVMTRVALPGGDLTNLALDSAMLRVNAGVLTRIVTVFISKQYDFHPQSANYIENSVGQQIPLKFTIPSDFPETLLPIKCYIKADGLNPVKTNGQEDMLVEHKDGTIYYVYEAKSTGDKTLMFKTIQTVVDNPTITNEYFADGAFIMRLEGKKVFSNISAGPAYYESGSTFTLKFNMESDATVTISGNGINTVTHDGRAGENTVTLTTSQRSAAGTIQLSAAGYNDGSITYSNNYILQKDYVVTNANLKRSNWGTSEISKDVEITVTPAQYITGFTRPRDGKYTMTIKAGVSVNESLKFRCYISGTTMGLGNGYYSGESKIANFLSDPNMTLYKE</sequence>
<feature type="chain" id="PRO_5043924801" description="DUF4906 domain-containing protein" evidence="1">
    <location>
        <begin position="20"/>
        <end position="714"/>
    </location>
</feature>
<dbReference type="Proteomes" id="UP001213646">
    <property type="component" value="Unassembled WGS sequence"/>
</dbReference>
<name>A0AAW6I8T6_9BACT</name>
<accession>A0AAW6I8T6</accession>
<gene>
    <name evidence="2" type="ORF">PQG89_09785</name>
</gene>
<dbReference type="AlphaFoldDB" id="A0AAW6I8T6"/>
<dbReference type="RefSeq" id="WP_195485191.1">
    <property type="nucleotide sequence ID" value="NZ_CALEGY010000018.1"/>
</dbReference>